<dbReference type="Proteomes" id="UP001153636">
    <property type="component" value="Chromosome 3"/>
</dbReference>
<evidence type="ECO:0000313" key="3">
    <source>
        <dbReference type="Proteomes" id="UP001153636"/>
    </source>
</evidence>
<gene>
    <name evidence="2" type="ORF">PSYICH_LOCUS9189</name>
</gene>
<keyword evidence="3" id="KW-1185">Reference proteome</keyword>
<proteinExistence type="predicted"/>
<evidence type="ECO:0000256" key="1">
    <source>
        <dbReference type="SAM" id="MobiDB-lite"/>
    </source>
</evidence>
<reference evidence="2" key="1">
    <citation type="submission" date="2022-01" db="EMBL/GenBank/DDBJ databases">
        <authorList>
            <person name="King R."/>
        </authorList>
    </citation>
    <scope>NUCLEOTIDE SEQUENCE</scope>
</reference>
<sequence length="153" mass="17330">MIADERSHIKKLGIRRILKAKNQPPEKLRIFKIPDINWNAEDYTELINWSECSITEPPLTMDIKNEDFLAAIKNLSAINISKLPCHTQVVERCIKLVTEASNKVCEHSARDGFIRSEPDQLLSVEDIGFLPEPSTNHVEHSEQDGKVNAGELT</sequence>
<dbReference type="PANTHER" id="PTHR46409:SF1">
    <property type="entry name" value="HTH PSQ-TYPE DOMAIN-CONTAINING PROTEIN"/>
    <property type="match status" value="1"/>
</dbReference>
<feature type="region of interest" description="Disordered" evidence="1">
    <location>
        <begin position="132"/>
        <end position="153"/>
    </location>
</feature>
<protein>
    <submittedName>
        <fullName evidence="2">Uncharacterized protein</fullName>
    </submittedName>
</protein>
<evidence type="ECO:0000313" key="2">
    <source>
        <dbReference type="EMBL" id="CAH1108625.1"/>
    </source>
</evidence>
<dbReference type="EMBL" id="OV651815">
    <property type="protein sequence ID" value="CAH1108625.1"/>
    <property type="molecule type" value="Genomic_DNA"/>
</dbReference>
<dbReference type="AlphaFoldDB" id="A0A9P0CZI4"/>
<accession>A0A9P0CZI4</accession>
<dbReference type="OrthoDB" id="6766422at2759"/>
<dbReference type="PANTHER" id="PTHR46409">
    <property type="entry name" value="HTH PSQ-TYPE DOMAIN-CONTAINING PROTEIN"/>
    <property type="match status" value="1"/>
</dbReference>
<name>A0A9P0CZI4_9CUCU</name>
<organism evidence="2 3">
    <name type="scientific">Psylliodes chrysocephalus</name>
    <dbReference type="NCBI Taxonomy" id="3402493"/>
    <lineage>
        <taxon>Eukaryota</taxon>
        <taxon>Metazoa</taxon>
        <taxon>Ecdysozoa</taxon>
        <taxon>Arthropoda</taxon>
        <taxon>Hexapoda</taxon>
        <taxon>Insecta</taxon>
        <taxon>Pterygota</taxon>
        <taxon>Neoptera</taxon>
        <taxon>Endopterygota</taxon>
        <taxon>Coleoptera</taxon>
        <taxon>Polyphaga</taxon>
        <taxon>Cucujiformia</taxon>
        <taxon>Chrysomeloidea</taxon>
        <taxon>Chrysomelidae</taxon>
        <taxon>Galerucinae</taxon>
        <taxon>Alticini</taxon>
        <taxon>Psylliodes</taxon>
    </lineage>
</organism>